<name>A0A366IE98_9FIRM</name>
<evidence type="ECO:0000313" key="2">
    <source>
        <dbReference type="EMBL" id="RBP69099.1"/>
    </source>
</evidence>
<evidence type="ECO:0000256" key="1">
    <source>
        <dbReference type="SAM" id="MobiDB-lite"/>
    </source>
</evidence>
<keyword evidence="3" id="KW-1185">Reference proteome</keyword>
<proteinExistence type="predicted"/>
<protein>
    <submittedName>
        <fullName evidence="2">Uncharacterized protein</fullName>
    </submittedName>
</protein>
<dbReference type="EMBL" id="QNRX01000002">
    <property type="protein sequence ID" value="RBP69099.1"/>
    <property type="molecule type" value="Genomic_DNA"/>
</dbReference>
<reference evidence="2 3" key="1">
    <citation type="submission" date="2018-06" db="EMBL/GenBank/DDBJ databases">
        <title>Genomic Encyclopedia of Type Strains, Phase IV (KMG-IV): sequencing the most valuable type-strain genomes for metagenomic binning, comparative biology and taxonomic classification.</title>
        <authorList>
            <person name="Goeker M."/>
        </authorList>
    </citation>
    <scope>NUCLEOTIDE SEQUENCE [LARGE SCALE GENOMIC DNA]</scope>
    <source>
        <strain evidence="2 3">DSM 22112</strain>
    </source>
</reference>
<feature type="compositionally biased region" description="Basic and acidic residues" evidence="1">
    <location>
        <begin position="149"/>
        <end position="258"/>
    </location>
</feature>
<dbReference type="Proteomes" id="UP000253490">
    <property type="component" value="Unassembled WGS sequence"/>
</dbReference>
<feature type="region of interest" description="Disordered" evidence="1">
    <location>
        <begin position="149"/>
        <end position="283"/>
    </location>
</feature>
<comment type="caution">
    <text evidence="2">The sequence shown here is derived from an EMBL/GenBank/DDBJ whole genome shotgun (WGS) entry which is preliminary data.</text>
</comment>
<dbReference type="RefSeq" id="WP_113919662.1">
    <property type="nucleotide sequence ID" value="NZ_QNRX01000002.1"/>
</dbReference>
<gene>
    <name evidence="2" type="ORF">DES36_102243</name>
</gene>
<accession>A0A366IE98</accession>
<organism evidence="2 3">
    <name type="scientific">Alkalibaculum bacchi</name>
    <dbReference type="NCBI Taxonomy" id="645887"/>
    <lineage>
        <taxon>Bacteria</taxon>
        <taxon>Bacillati</taxon>
        <taxon>Bacillota</taxon>
        <taxon>Clostridia</taxon>
        <taxon>Eubacteriales</taxon>
        <taxon>Eubacteriaceae</taxon>
        <taxon>Alkalibaculum</taxon>
    </lineage>
</organism>
<evidence type="ECO:0000313" key="3">
    <source>
        <dbReference type="Proteomes" id="UP000253490"/>
    </source>
</evidence>
<sequence>MSKLVIALSATLTGILLFGYNYQNTPKYAAEEISKINKDIISSVYSLEEARKAKYANATIYESEDKIAPIIEIVYPEEFKHGDTIETDKVELKFSDNVKVVKARMNNLTIPTDTVKITTIGTYNIEIEDEAKNKTRLVFTITQEAIKSEEAEKAEEQKKAQEEAERKARVAAEKKAQEAATRKAQEEQKRAQAEATRKAEAERIAQEEAARKAEAERIAQEEAARKAEEERLAEEEAARKAEEEKAKQEQAEQEKNKQGDSGQAGNDEAPNDVKNSGAKPIEG</sequence>
<dbReference type="AlphaFoldDB" id="A0A366IE98"/>